<organism evidence="1 2">
    <name type="scientific">Pararge aegeria aegeria</name>
    <dbReference type="NCBI Taxonomy" id="348720"/>
    <lineage>
        <taxon>Eukaryota</taxon>
        <taxon>Metazoa</taxon>
        <taxon>Ecdysozoa</taxon>
        <taxon>Arthropoda</taxon>
        <taxon>Hexapoda</taxon>
        <taxon>Insecta</taxon>
        <taxon>Pterygota</taxon>
        <taxon>Neoptera</taxon>
        <taxon>Endopterygota</taxon>
        <taxon>Lepidoptera</taxon>
        <taxon>Glossata</taxon>
        <taxon>Ditrysia</taxon>
        <taxon>Papilionoidea</taxon>
        <taxon>Nymphalidae</taxon>
        <taxon>Satyrinae</taxon>
        <taxon>Satyrini</taxon>
        <taxon>Parargina</taxon>
        <taxon>Pararge</taxon>
    </lineage>
</organism>
<name>A0A8S4QS36_9NEOP</name>
<evidence type="ECO:0000313" key="2">
    <source>
        <dbReference type="Proteomes" id="UP000838756"/>
    </source>
</evidence>
<reference evidence="1" key="1">
    <citation type="submission" date="2022-03" db="EMBL/GenBank/DDBJ databases">
        <authorList>
            <person name="Lindestad O."/>
        </authorList>
    </citation>
    <scope>NUCLEOTIDE SEQUENCE</scope>
</reference>
<dbReference type="EMBL" id="CAKXAJ010017965">
    <property type="protein sequence ID" value="CAH2217299.1"/>
    <property type="molecule type" value="Genomic_DNA"/>
</dbReference>
<protein>
    <submittedName>
        <fullName evidence="1">Jg24708 protein</fullName>
    </submittedName>
</protein>
<comment type="caution">
    <text evidence="1">The sequence shown here is derived from an EMBL/GenBank/DDBJ whole genome shotgun (WGS) entry which is preliminary data.</text>
</comment>
<sequence length="110" mass="11842">MVAGTAPSAIKSVVWMESGGGALTDEVADAGGQESHALLPAPRLHGVRHPDWQAGLQHRDAHVRERDGACQIPMPVRVCLSLQIKKASTRLPLGLRLYFRSAELESQLAP</sequence>
<evidence type="ECO:0000313" key="1">
    <source>
        <dbReference type="EMBL" id="CAH2217299.1"/>
    </source>
</evidence>
<dbReference type="Proteomes" id="UP000838756">
    <property type="component" value="Unassembled WGS sequence"/>
</dbReference>
<gene>
    <name evidence="1" type="primary">jg24708</name>
    <name evidence="1" type="ORF">PAEG_LOCUS5214</name>
</gene>
<dbReference type="AlphaFoldDB" id="A0A8S4QS36"/>
<keyword evidence="2" id="KW-1185">Reference proteome</keyword>
<accession>A0A8S4QS36</accession>
<proteinExistence type="predicted"/>